<feature type="domain" description="OCEL" evidence="2">
    <location>
        <begin position="1109"/>
        <end position="1215"/>
    </location>
</feature>
<dbReference type="GeneID" id="110798067"/>
<name>A0A9R0J2P3_SPIOL</name>
<dbReference type="Proteomes" id="UP000813463">
    <property type="component" value="Chromosome 4"/>
</dbReference>
<feature type="compositionally biased region" description="Low complexity" evidence="1">
    <location>
        <begin position="237"/>
        <end position="250"/>
    </location>
</feature>
<feature type="compositionally biased region" description="Low complexity" evidence="1">
    <location>
        <begin position="488"/>
        <end position="515"/>
    </location>
</feature>
<dbReference type="Gene3D" id="6.10.140.340">
    <property type="match status" value="1"/>
</dbReference>
<feature type="compositionally biased region" description="Basic residues" evidence="1">
    <location>
        <begin position="818"/>
        <end position="832"/>
    </location>
</feature>
<keyword evidence="3" id="KW-1185">Reference proteome</keyword>
<feature type="compositionally biased region" description="Polar residues" evidence="1">
    <location>
        <begin position="999"/>
        <end position="1010"/>
    </location>
</feature>
<reference evidence="4" key="2">
    <citation type="submission" date="2025-08" db="UniProtKB">
        <authorList>
            <consortium name="RefSeq"/>
        </authorList>
    </citation>
    <scope>IDENTIFICATION</scope>
    <source>
        <tissue evidence="4">Leaf</tissue>
    </source>
</reference>
<evidence type="ECO:0000256" key="1">
    <source>
        <dbReference type="SAM" id="MobiDB-lite"/>
    </source>
</evidence>
<feature type="compositionally biased region" description="Low complexity" evidence="1">
    <location>
        <begin position="34"/>
        <end position="53"/>
    </location>
</feature>
<organism evidence="3 4">
    <name type="scientific">Spinacia oleracea</name>
    <name type="common">Spinach</name>
    <dbReference type="NCBI Taxonomy" id="3562"/>
    <lineage>
        <taxon>Eukaryota</taxon>
        <taxon>Viridiplantae</taxon>
        <taxon>Streptophyta</taxon>
        <taxon>Embryophyta</taxon>
        <taxon>Tracheophyta</taxon>
        <taxon>Spermatophyta</taxon>
        <taxon>Magnoliopsida</taxon>
        <taxon>eudicotyledons</taxon>
        <taxon>Gunneridae</taxon>
        <taxon>Pentapetalae</taxon>
        <taxon>Caryophyllales</taxon>
        <taxon>Chenopodiaceae</taxon>
        <taxon>Chenopodioideae</taxon>
        <taxon>Anserineae</taxon>
        <taxon>Spinacia</taxon>
    </lineage>
</organism>
<feature type="compositionally biased region" description="Basic and acidic residues" evidence="1">
    <location>
        <begin position="1053"/>
        <end position="1068"/>
    </location>
</feature>
<dbReference type="SUPFAM" id="SSF144292">
    <property type="entry name" value="occludin/ELL-like"/>
    <property type="match status" value="1"/>
</dbReference>
<accession>A0A9R0J2P3</accession>
<feature type="region of interest" description="Disordered" evidence="1">
    <location>
        <begin position="460"/>
        <end position="602"/>
    </location>
</feature>
<evidence type="ECO:0000259" key="2">
    <source>
        <dbReference type="PROSITE" id="PS51980"/>
    </source>
</evidence>
<dbReference type="AlphaFoldDB" id="A0A9R0J2P3"/>
<feature type="compositionally biased region" description="Basic and acidic residues" evidence="1">
    <location>
        <begin position="1027"/>
        <end position="1037"/>
    </location>
</feature>
<gene>
    <name evidence="4" type="primary">LOC110798067</name>
</gene>
<feature type="region of interest" description="Disordered" evidence="1">
    <location>
        <begin position="647"/>
        <end position="692"/>
    </location>
</feature>
<reference evidence="3" key="1">
    <citation type="journal article" date="2021" name="Nat. Commun.">
        <title>Genomic analyses provide insights into spinach domestication and the genetic basis of agronomic traits.</title>
        <authorList>
            <person name="Cai X."/>
            <person name="Sun X."/>
            <person name="Xu C."/>
            <person name="Sun H."/>
            <person name="Wang X."/>
            <person name="Ge C."/>
            <person name="Zhang Z."/>
            <person name="Wang Q."/>
            <person name="Fei Z."/>
            <person name="Jiao C."/>
            <person name="Wang Q."/>
        </authorList>
    </citation>
    <scope>NUCLEOTIDE SEQUENCE [LARGE SCALE GENOMIC DNA]</scope>
    <source>
        <strain evidence="3">cv. Varoflay</strain>
    </source>
</reference>
<feature type="compositionally biased region" description="Polar residues" evidence="1">
    <location>
        <begin position="905"/>
        <end position="918"/>
    </location>
</feature>
<feature type="compositionally biased region" description="Polar residues" evidence="1">
    <location>
        <begin position="251"/>
        <end position="266"/>
    </location>
</feature>
<dbReference type="Pfam" id="PF07303">
    <property type="entry name" value="Occludin_ELL"/>
    <property type="match status" value="1"/>
</dbReference>
<feature type="region of interest" description="Disordered" evidence="1">
    <location>
        <begin position="204"/>
        <end position="266"/>
    </location>
</feature>
<protein>
    <submittedName>
        <fullName evidence="4">Uncharacterized protein isoform X1</fullName>
    </submittedName>
</protein>
<dbReference type="RefSeq" id="XP_021858890.2">
    <property type="nucleotide sequence ID" value="XM_022003198.2"/>
</dbReference>
<feature type="compositionally biased region" description="Basic and acidic residues" evidence="1">
    <location>
        <begin position="665"/>
        <end position="675"/>
    </location>
</feature>
<proteinExistence type="predicted"/>
<dbReference type="PROSITE" id="PS51980">
    <property type="entry name" value="OCEL"/>
    <property type="match status" value="1"/>
</dbReference>
<sequence length="1216" mass="134287">MYGGSHKFGRGGGARGGASANKRNSYPPPPPQRPSSAGRPSLSSRIPPSSSAATPPPATQSEESFSLVPGNPLSFTAIIRLAPDLIDEIKRVETQGGAARIKFDSNPNNPPGNVIDVGGKEYRFTWSHEMGGLCDIYEERQSCEDGNGLLVESGCSWRKLNVQRVLDESTKKQVKKRSEEYEQKLKSRKAIVLDQCNPSMKSQMQALAAAEASPWKSKPKNKRFFEPSQVSGHPKPVKSTTVSSSTATAKGRQSTSPLPSPQNQSVPLTSAFVRRTATESQIVAENPTTNQTREKENAVSSGNVFPSQVSGGMLEAVVPRDQGAGISDLWNLLVTLLKESPKGMSIKALEKAVGDMTSNSLRKIEPILKKIATCEPSGRYILKSGVELESLKRSYSDIGSSPEDNNQKQFVPEDNHGGVPAPDSGIAGKSPAQDVEEQVQILDEELNVIEKFDASQQFTDLFGDDEPLDNNEGQAVRTNDNKCESDSDSGSSDSGSDSASRSRSPAGSGSASSSDSDGDDSSSHSKEASDVDVDIMSDDDKEPRNLLGTEHGLSTAPVPWSMPEVMPLQDGRNGDQDGYASEDVDIENDFPDDNVSQLATAPRNLGIITEKLRTVSPDHDQNQPCNKADVITEHDVGDEFQRENHSFAKSGGKSKRGSNLIQFEHNGDHDNRFKENSAQPSMSRHILGSPPKHFADLINEDIHESQNLQKSKQPNRDDSANAHLGVQNGYNYVVPSKSAVESLQSGRRPAARSYNTEPIDKAVKNPSNLGVELKFQKPNSSTQEGYSKHEDKDYGEAQDEEDGSNEKVNGKYKESPRGQKHSLRPESHHRKHSEWDKNSHSLGTSSRLRTGSSLKDSGKAEFDRSPADRRLLHRELSDLELGELREPLPEEPAGNKRQFDRLGSFRQSETELGTSVSRNPELKSKSTSKPIVDSGNTSPPDARGAPNISYSSSRRRSLEPHVEDNYRPHGDLQSQLQQSRSGQAEVGSLPIKVVDHSRSGYTENVANQGTEAEGYGETHKKSQINSQREDSRQEIGSRKGKGSKSRKSNASKDANDLTKKKKDASDLTKKKKHGSERRRDVPSTQGVTNKRKRSESFSDENTSYFKYEKEEPELKGPIESFSQYKEYVQEYREKYESYCSLIKILESYRNEFQKLGMDLDSAKGTETYYDILAQLRESYNRCGMRHKRQKKLFLVLHEELKHLKRMIMDFASDIRD</sequence>
<feature type="compositionally biased region" description="Polar residues" evidence="1">
    <location>
        <begin position="925"/>
        <end position="939"/>
    </location>
</feature>
<dbReference type="KEGG" id="soe:110798067"/>
<feature type="region of interest" description="Disordered" evidence="1">
    <location>
        <begin position="1"/>
        <end position="67"/>
    </location>
</feature>
<feature type="region of interest" description="Disordered" evidence="1">
    <location>
        <begin position="740"/>
        <end position="1104"/>
    </location>
</feature>
<evidence type="ECO:0000313" key="3">
    <source>
        <dbReference type="Proteomes" id="UP000813463"/>
    </source>
</evidence>
<feature type="compositionally biased region" description="Basic residues" evidence="1">
    <location>
        <begin position="1038"/>
        <end position="1049"/>
    </location>
</feature>
<feature type="compositionally biased region" description="Acidic residues" evidence="1">
    <location>
        <begin position="580"/>
        <end position="592"/>
    </location>
</feature>
<feature type="compositionally biased region" description="Basic and acidic residues" evidence="1">
    <location>
        <begin position="856"/>
        <end position="900"/>
    </location>
</feature>
<feature type="compositionally biased region" description="Polar residues" evidence="1">
    <location>
        <begin position="840"/>
        <end position="855"/>
    </location>
</feature>
<evidence type="ECO:0000313" key="4">
    <source>
        <dbReference type="RefSeq" id="XP_021858890.2"/>
    </source>
</evidence>
<feature type="compositionally biased region" description="Basic and acidic residues" evidence="1">
    <location>
        <begin position="786"/>
        <end position="795"/>
    </location>
</feature>
<feature type="compositionally biased region" description="Basic and acidic residues" evidence="1">
    <location>
        <begin position="804"/>
        <end position="817"/>
    </location>
</feature>
<feature type="compositionally biased region" description="Polar residues" evidence="1">
    <location>
        <begin position="397"/>
        <end position="409"/>
    </location>
</feature>
<dbReference type="PANTHER" id="PTHR38372">
    <property type="entry name" value="DENTIN SIALOPHOSPHOPROTEIN-LIKE PROTEIN"/>
    <property type="match status" value="1"/>
</dbReference>
<dbReference type="PANTHER" id="PTHR38372:SF2">
    <property type="entry name" value="DENTIN SIALOPHOSPHOPROTEIN-LIKE PROTEIN"/>
    <property type="match status" value="1"/>
</dbReference>
<feature type="compositionally biased region" description="Basic and acidic residues" evidence="1">
    <location>
        <begin position="956"/>
        <end position="970"/>
    </location>
</feature>
<feature type="compositionally biased region" description="Acidic residues" evidence="1">
    <location>
        <begin position="530"/>
        <end position="540"/>
    </location>
</feature>
<feature type="region of interest" description="Disordered" evidence="1">
    <location>
        <begin position="395"/>
        <end position="436"/>
    </location>
</feature>
<dbReference type="InterPro" id="IPR010844">
    <property type="entry name" value="Occludin_ELL"/>
</dbReference>